<dbReference type="InterPro" id="IPR001969">
    <property type="entry name" value="Aspartic_peptidase_AS"/>
</dbReference>
<dbReference type="InterPro" id="IPR021109">
    <property type="entry name" value="Peptidase_aspartic_dom_sf"/>
</dbReference>
<proteinExistence type="predicted"/>
<gene>
    <name evidence="1" type="ORF">A3E44_00470</name>
</gene>
<name>A0A1F8AQU5_9BACT</name>
<dbReference type="AlphaFoldDB" id="A0A1F8AQU5"/>
<protein>
    <recommendedName>
        <fullName evidence="3">Aspartyl protease</fullName>
    </recommendedName>
</protein>
<accession>A0A1F8AQU5</accession>
<dbReference type="SUPFAM" id="SSF50630">
    <property type="entry name" value="Acid proteases"/>
    <property type="match status" value="1"/>
</dbReference>
<comment type="caution">
    <text evidence="1">The sequence shown here is derived from an EMBL/GenBank/DDBJ whole genome shotgun (WGS) entry which is preliminary data.</text>
</comment>
<dbReference type="Pfam" id="PF13650">
    <property type="entry name" value="Asp_protease_2"/>
    <property type="match status" value="1"/>
</dbReference>
<organism evidence="1 2">
    <name type="scientific">Candidatus Woesebacteria bacterium RIFCSPHIGHO2_12_FULL_41_24</name>
    <dbReference type="NCBI Taxonomy" id="1802510"/>
    <lineage>
        <taxon>Bacteria</taxon>
        <taxon>Candidatus Woeseibacteriota</taxon>
    </lineage>
</organism>
<sequence length="118" mass="12879">MGITKVPLLVKNPAKPKKVFFAKFLVDSGATHTVVPSTELKKLGIRPQGTEDFLLADGKIISRKVGTALFEYKGIERGAPVLFGEKGDDLLLGIFTLEALGLSLDPLKRKLYKATLRI</sequence>
<dbReference type="Gene3D" id="2.40.70.10">
    <property type="entry name" value="Acid Proteases"/>
    <property type="match status" value="1"/>
</dbReference>
<evidence type="ECO:0008006" key="3">
    <source>
        <dbReference type="Google" id="ProtNLM"/>
    </source>
</evidence>
<dbReference type="EMBL" id="MGGW01000017">
    <property type="protein sequence ID" value="OGM54143.1"/>
    <property type="molecule type" value="Genomic_DNA"/>
</dbReference>
<reference evidence="1 2" key="1">
    <citation type="journal article" date="2016" name="Nat. Commun.">
        <title>Thousands of microbial genomes shed light on interconnected biogeochemical processes in an aquifer system.</title>
        <authorList>
            <person name="Anantharaman K."/>
            <person name="Brown C.T."/>
            <person name="Hug L.A."/>
            <person name="Sharon I."/>
            <person name="Castelle C.J."/>
            <person name="Probst A.J."/>
            <person name="Thomas B.C."/>
            <person name="Singh A."/>
            <person name="Wilkins M.J."/>
            <person name="Karaoz U."/>
            <person name="Brodie E.L."/>
            <person name="Williams K.H."/>
            <person name="Hubbard S.S."/>
            <person name="Banfield J.F."/>
        </authorList>
    </citation>
    <scope>NUCLEOTIDE SEQUENCE [LARGE SCALE GENOMIC DNA]</scope>
</reference>
<dbReference type="GO" id="GO:0006508">
    <property type="term" value="P:proteolysis"/>
    <property type="evidence" value="ECO:0007669"/>
    <property type="project" value="InterPro"/>
</dbReference>
<evidence type="ECO:0000313" key="1">
    <source>
        <dbReference type="EMBL" id="OGM54143.1"/>
    </source>
</evidence>
<dbReference type="Proteomes" id="UP000178603">
    <property type="component" value="Unassembled WGS sequence"/>
</dbReference>
<evidence type="ECO:0000313" key="2">
    <source>
        <dbReference type="Proteomes" id="UP000178603"/>
    </source>
</evidence>
<dbReference type="GO" id="GO:0004190">
    <property type="term" value="F:aspartic-type endopeptidase activity"/>
    <property type="evidence" value="ECO:0007669"/>
    <property type="project" value="InterPro"/>
</dbReference>
<dbReference type="PROSITE" id="PS00141">
    <property type="entry name" value="ASP_PROTEASE"/>
    <property type="match status" value="1"/>
</dbReference>